<feature type="compositionally biased region" description="Polar residues" evidence="1">
    <location>
        <begin position="1"/>
        <end position="10"/>
    </location>
</feature>
<dbReference type="AlphaFoldDB" id="A0A6A5UIE0"/>
<organism evidence="2 3">
    <name type="scientific">Byssothecium circinans</name>
    <dbReference type="NCBI Taxonomy" id="147558"/>
    <lineage>
        <taxon>Eukaryota</taxon>
        <taxon>Fungi</taxon>
        <taxon>Dikarya</taxon>
        <taxon>Ascomycota</taxon>
        <taxon>Pezizomycotina</taxon>
        <taxon>Dothideomycetes</taxon>
        <taxon>Pleosporomycetidae</taxon>
        <taxon>Pleosporales</taxon>
        <taxon>Massarineae</taxon>
        <taxon>Massarinaceae</taxon>
        <taxon>Byssothecium</taxon>
    </lineage>
</organism>
<protein>
    <submittedName>
        <fullName evidence="2">Uncharacterized protein</fullName>
    </submittedName>
</protein>
<feature type="region of interest" description="Disordered" evidence="1">
    <location>
        <begin position="1"/>
        <end position="20"/>
    </location>
</feature>
<dbReference type="EMBL" id="ML976977">
    <property type="protein sequence ID" value="KAF1963552.1"/>
    <property type="molecule type" value="Genomic_DNA"/>
</dbReference>
<evidence type="ECO:0000256" key="1">
    <source>
        <dbReference type="SAM" id="MobiDB-lite"/>
    </source>
</evidence>
<reference evidence="2" key="1">
    <citation type="journal article" date="2020" name="Stud. Mycol.">
        <title>101 Dothideomycetes genomes: a test case for predicting lifestyles and emergence of pathogens.</title>
        <authorList>
            <person name="Haridas S."/>
            <person name="Albert R."/>
            <person name="Binder M."/>
            <person name="Bloem J."/>
            <person name="Labutti K."/>
            <person name="Salamov A."/>
            <person name="Andreopoulos B."/>
            <person name="Baker S."/>
            <person name="Barry K."/>
            <person name="Bills G."/>
            <person name="Bluhm B."/>
            <person name="Cannon C."/>
            <person name="Castanera R."/>
            <person name="Culley D."/>
            <person name="Daum C."/>
            <person name="Ezra D."/>
            <person name="Gonzalez J."/>
            <person name="Henrissat B."/>
            <person name="Kuo A."/>
            <person name="Liang C."/>
            <person name="Lipzen A."/>
            <person name="Lutzoni F."/>
            <person name="Magnuson J."/>
            <person name="Mondo S."/>
            <person name="Nolan M."/>
            <person name="Ohm R."/>
            <person name="Pangilinan J."/>
            <person name="Park H.-J."/>
            <person name="Ramirez L."/>
            <person name="Alfaro M."/>
            <person name="Sun H."/>
            <person name="Tritt A."/>
            <person name="Yoshinaga Y."/>
            <person name="Zwiers L.-H."/>
            <person name="Turgeon B."/>
            <person name="Goodwin S."/>
            <person name="Spatafora J."/>
            <person name="Crous P."/>
            <person name="Grigoriev I."/>
        </authorList>
    </citation>
    <scope>NUCLEOTIDE SEQUENCE</scope>
    <source>
        <strain evidence="2">CBS 675.92</strain>
    </source>
</reference>
<feature type="non-terminal residue" evidence="2">
    <location>
        <position position="1"/>
    </location>
</feature>
<name>A0A6A5UIE0_9PLEO</name>
<gene>
    <name evidence="2" type="ORF">CC80DRAFT_557311</name>
</gene>
<dbReference type="OrthoDB" id="3473305at2759"/>
<dbReference type="Proteomes" id="UP000800035">
    <property type="component" value="Unassembled WGS sequence"/>
</dbReference>
<accession>A0A6A5UIE0</accession>
<sequence length="118" mass="13356">GEPQYWSPTTEPAVARASQESRKHCNNRKAFLTDSSPHYMWANFDYDIIPMRTGLLYDIHLLGRESLTHLRIELVNEQGLDDRNLPTTTTFTISASSQAAAFRSFGERWAGAAVDGFY</sequence>
<keyword evidence="3" id="KW-1185">Reference proteome</keyword>
<evidence type="ECO:0000313" key="2">
    <source>
        <dbReference type="EMBL" id="KAF1963552.1"/>
    </source>
</evidence>
<evidence type="ECO:0000313" key="3">
    <source>
        <dbReference type="Proteomes" id="UP000800035"/>
    </source>
</evidence>
<proteinExistence type="predicted"/>